<feature type="binding site" evidence="9">
    <location>
        <begin position="169"/>
        <end position="172"/>
    </location>
    <ligand>
        <name>NADP(+)</name>
        <dbReference type="ChEBI" id="CHEBI:58349"/>
    </ligand>
</feature>
<accession>A0A840SS18</accession>
<evidence type="ECO:0000256" key="5">
    <source>
        <dbReference type="ARBA" id="ARBA00023002"/>
    </source>
</evidence>
<feature type="active site" description="Proton donor/acceptor" evidence="9">
    <location>
        <position position="142"/>
    </location>
</feature>
<dbReference type="GO" id="GO:0042351">
    <property type="term" value="P:'de novo' GDP-L-fucose biosynthetic process"/>
    <property type="evidence" value="ECO:0007669"/>
    <property type="project" value="UniProtKB-UniRule"/>
</dbReference>
<organism evidence="11 12">
    <name type="scientific">Amaricoccus macauensis</name>
    <dbReference type="NCBI Taxonomy" id="57001"/>
    <lineage>
        <taxon>Bacteria</taxon>
        <taxon>Pseudomonadati</taxon>
        <taxon>Pseudomonadota</taxon>
        <taxon>Alphaproteobacteria</taxon>
        <taxon>Rhodobacterales</taxon>
        <taxon>Paracoccaceae</taxon>
        <taxon>Amaricoccus</taxon>
    </lineage>
</organism>
<dbReference type="AlphaFoldDB" id="A0A840SS18"/>
<dbReference type="InterPro" id="IPR001509">
    <property type="entry name" value="Epimerase_deHydtase"/>
</dbReference>
<proteinExistence type="inferred from homology"/>
<gene>
    <name evidence="9" type="primary">fcl</name>
    <name evidence="11" type="ORF">HNP73_003507</name>
</gene>
<comment type="catalytic activity">
    <reaction evidence="8 9">
        <text>GDP-beta-L-fucose + NADP(+) = GDP-4-dehydro-alpha-D-rhamnose + NADPH + H(+)</text>
        <dbReference type="Rhea" id="RHEA:18885"/>
        <dbReference type="ChEBI" id="CHEBI:15378"/>
        <dbReference type="ChEBI" id="CHEBI:57273"/>
        <dbReference type="ChEBI" id="CHEBI:57783"/>
        <dbReference type="ChEBI" id="CHEBI:57964"/>
        <dbReference type="ChEBI" id="CHEBI:58349"/>
        <dbReference type="EC" id="1.1.1.271"/>
    </reaction>
</comment>
<evidence type="ECO:0000256" key="6">
    <source>
        <dbReference type="ARBA" id="ARBA00023235"/>
    </source>
</evidence>
<feature type="binding site" evidence="9">
    <location>
        <begin position="17"/>
        <end position="23"/>
    </location>
    <ligand>
        <name>NADP(+)</name>
        <dbReference type="ChEBI" id="CHEBI:58349"/>
    </ligand>
</feature>
<evidence type="ECO:0000259" key="10">
    <source>
        <dbReference type="Pfam" id="PF01370"/>
    </source>
</evidence>
<comment type="pathway">
    <text evidence="1 9">Nucleotide-sugar biosynthesis; GDP-L-fucose biosynthesis via de novo pathway; GDP-L-fucose from GDP-alpha-D-mannose: step 2/2.</text>
</comment>
<feature type="binding site" evidence="9">
    <location>
        <position position="193"/>
    </location>
    <ligand>
        <name>substrate</name>
    </ligand>
</feature>
<feature type="binding site" evidence="9">
    <location>
        <position position="185"/>
    </location>
    <ligand>
        <name>NADP(+)</name>
        <dbReference type="ChEBI" id="CHEBI:58349"/>
    </ligand>
</feature>
<dbReference type="PANTHER" id="PTHR43238">
    <property type="entry name" value="GDP-L-FUCOSE SYNTHASE"/>
    <property type="match status" value="1"/>
</dbReference>
<dbReference type="FunFam" id="3.40.50.720:FF:000101">
    <property type="entry name" value="GDP-L-fucose synthase"/>
    <property type="match status" value="1"/>
</dbReference>
<dbReference type="Proteomes" id="UP000549457">
    <property type="component" value="Unassembled WGS sequence"/>
</dbReference>
<sequence length="319" mass="34921">MSEPLYSLRGKRIWVAGHRGMVGSALARRLAREDCEVIVTPRGDVDLARQVEVEDWMAEARPQAIFLAAAKVGGIRANDAYPADFLYQNLMIEANVVEAARRVGVEKLLLLGSSCIYPKFADQPIVEEALLTGALEPTNEWYAVAKIAGIKLCQSYRRQHGCDFIAAMPTNLYGPGDNYDLETSHVIPALLRKAHEAKAAGRRDLPIWGTGAARREFLHADDCADALVHLMQHWSDEMHVNVGSGVDVTIAELARSIMRVVGLDGELLTDPRQPDGTPRKLMDGTRLRALGWRPGIPLEAGLARVYAGIAPVLDRAEAA</sequence>
<dbReference type="EC" id="1.1.1.271" evidence="3 9"/>
<dbReference type="CDD" id="cd05239">
    <property type="entry name" value="GDP_FS_SDR_e"/>
    <property type="match status" value="1"/>
</dbReference>
<dbReference type="PANTHER" id="PTHR43238:SF1">
    <property type="entry name" value="GDP-L-FUCOSE SYNTHASE"/>
    <property type="match status" value="1"/>
</dbReference>
<evidence type="ECO:0000256" key="4">
    <source>
        <dbReference type="ARBA" id="ARBA00022857"/>
    </source>
</evidence>
<dbReference type="SUPFAM" id="SSF51735">
    <property type="entry name" value="NAD(P)-binding Rossmann-fold domains"/>
    <property type="match status" value="1"/>
</dbReference>
<feature type="site" description="Important for catalytic activity" evidence="9">
    <location>
        <position position="113"/>
    </location>
</feature>
<evidence type="ECO:0000256" key="3">
    <source>
        <dbReference type="ARBA" id="ARBA00012371"/>
    </source>
</evidence>
<dbReference type="Gene3D" id="3.90.25.10">
    <property type="entry name" value="UDP-galactose 4-epimerase, domain 1"/>
    <property type="match status" value="1"/>
</dbReference>
<feature type="binding site" evidence="9">
    <location>
        <position position="146"/>
    </location>
    <ligand>
        <name>NADP(+)</name>
        <dbReference type="ChEBI" id="CHEBI:58349"/>
    </ligand>
</feature>
<keyword evidence="7 9" id="KW-0511">Multifunctional enzyme</keyword>
<feature type="binding site" evidence="9">
    <location>
        <begin position="111"/>
        <end position="114"/>
    </location>
    <ligand>
        <name>NADP(+)</name>
        <dbReference type="ChEBI" id="CHEBI:58349"/>
    </ligand>
</feature>
<dbReference type="UniPathway" id="UPA00128">
    <property type="reaction ID" value="UER00191"/>
</dbReference>
<dbReference type="Gene3D" id="3.40.50.720">
    <property type="entry name" value="NAD(P)-binding Rossmann-like Domain"/>
    <property type="match status" value="1"/>
</dbReference>
<evidence type="ECO:0000256" key="1">
    <source>
        <dbReference type="ARBA" id="ARBA00004883"/>
    </source>
</evidence>
<feature type="site" description="Important for catalytic activity" evidence="9">
    <location>
        <position position="115"/>
    </location>
</feature>
<evidence type="ECO:0000313" key="11">
    <source>
        <dbReference type="EMBL" id="MBB5223560.1"/>
    </source>
</evidence>
<evidence type="ECO:0000313" key="12">
    <source>
        <dbReference type="Proteomes" id="UP000549457"/>
    </source>
</evidence>
<feature type="binding site" evidence="9">
    <location>
        <position position="215"/>
    </location>
    <ligand>
        <name>substrate</name>
    </ligand>
</feature>
<name>A0A840SS18_9RHOB</name>
<keyword evidence="5 9" id="KW-0560">Oxidoreductase</keyword>
<keyword evidence="4 9" id="KW-0521">NADP</keyword>
<feature type="binding site" evidence="9">
    <location>
        <position position="275"/>
    </location>
    <ligand>
        <name>substrate</name>
    </ligand>
</feature>
<dbReference type="GO" id="GO:0070401">
    <property type="term" value="F:NADP+ binding"/>
    <property type="evidence" value="ECO:0007669"/>
    <property type="project" value="UniProtKB-UniRule"/>
</dbReference>
<dbReference type="GO" id="GO:0016853">
    <property type="term" value="F:isomerase activity"/>
    <property type="evidence" value="ECO:0007669"/>
    <property type="project" value="UniProtKB-KW"/>
</dbReference>
<comment type="similarity">
    <text evidence="2 9">Belongs to the NAD(P)-dependent epimerase/dehydratase family. Fucose synthase subfamily.</text>
</comment>
<dbReference type="InterPro" id="IPR036291">
    <property type="entry name" value="NAD(P)-bd_dom_sf"/>
</dbReference>
<feature type="binding site" evidence="9">
    <location>
        <position position="208"/>
    </location>
    <ligand>
        <name>substrate</name>
    </ligand>
</feature>
<evidence type="ECO:0000256" key="8">
    <source>
        <dbReference type="ARBA" id="ARBA00051935"/>
    </source>
</evidence>
<keyword evidence="12" id="KW-1185">Reference proteome</keyword>
<dbReference type="RefSeq" id="WP_184152531.1">
    <property type="nucleotide sequence ID" value="NZ_JACHFM010000003.1"/>
</dbReference>
<evidence type="ECO:0000256" key="2">
    <source>
        <dbReference type="ARBA" id="ARBA00005959"/>
    </source>
</evidence>
<evidence type="ECO:0000256" key="9">
    <source>
        <dbReference type="HAMAP-Rule" id="MF_00956"/>
    </source>
</evidence>
<dbReference type="HAMAP" id="MF_00956">
    <property type="entry name" value="GDP_fucose_synth"/>
    <property type="match status" value="1"/>
</dbReference>
<dbReference type="EMBL" id="JACHFM010000003">
    <property type="protein sequence ID" value="MBB5223560.1"/>
    <property type="molecule type" value="Genomic_DNA"/>
</dbReference>
<protein>
    <recommendedName>
        <fullName evidence="3 9">GDP-L-fucose synthase</fullName>
        <ecNumber evidence="3 9">1.1.1.271</ecNumber>
    </recommendedName>
    <alternativeName>
        <fullName evidence="9">GDP-4-keto-6-deoxy-D-mannose-3,5-epimerase-4-reductase</fullName>
    </alternativeName>
</protein>
<dbReference type="InterPro" id="IPR028614">
    <property type="entry name" value="GDP_fucose/colitose_synth"/>
</dbReference>
<keyword evidence="6 9" id="KW-0413">Isomerase</keyword>
<comment type="caution">
    <text evidence="11">The sequence shown here is derived from an EMBL/GenBank/DDBJ whole genome shotgun (WGS) entry which is preliminary data.</text>
</comment>
<evidence type="ECO:0000256" key="7">
    <source>
        <dbReference type="ARBA" id="ARBA00023268"/>
    </source>
</evidence>
<dbReference type="GO" id="GO:0050577">
    <property type="term" value="F:GDP-L-fucose synthase activity"/>
    <property type="evidence" value="ECO:0007669"/>
    <property type="project" value="UniProtKB-UniRule"/>
</dbReference>
<feature type="domain" description="NAD-dependent epimerase/dehydratase" evidence="10">
    <location>
        <begin position="13"/>
        <end position="243"/>
    </location>
</feature>
<reference evidence="11 12" key="1">
    <citation type="submission" date="2020-08" db="EMBL/GenBank/DDBJ databases">
        <title>Genomic Encyclopedia of Type Strains, Phase IV (KMG-IV): sequencing the most valuable type-strain genomes for metagenomic binning, comparative biology and taxonomic classification.</title>
        <authorList>
            <person name="Goeker M."/>
        </authorList>
    </citation>
    <scope>NUCLEOTIDE SEQUENCE [LARGE SCALE GENOMIC DNA]</scope>
    <source>
        <strain evidence="11 12">DSM 101730</strain>
    </source>
</reference>
<dbReference type="Pfam" id="PF01370">
    <property type="entry name" value="Epimerase"/>
    <property type="match status" value="1"/>
</dbReference>
<comment type="function">
    <text evidence="9">Catalyzes the two-step NADP-dependent conversion of GDP-4-dehydro-6-deoxy-D-mannose to GDP-fucose, involving an epimerase and a reductase reaction.</text>
</comment>